<sequence length="284" mass="30737">MAQTIQLSLPSLDETTACHPHRQPTTPIRSLVLGSSGGVNTSLSTPQFSNLTHFNYCIRFGNFVVGAPLTLLLMLRLESERTRMVWTTIQKLFTVLSLLLIANSAISSLNTTHESFMQCFLDHIPPSNSSSQLLYSPNTTAYDAVLRSSIQNIRFLYSSSTTKPVLIVTATNESHVQAAVVCSRKHGFRVRVRSGGHDYEGMSYVSEGDRFIIVDLAALRSVTVDAEHGTAWVQAGATLGEVYYTIAEKNRTVGFSAGICPTVGVGGHFSGGGIGTLSRKYGTA</sequence>
<comment type="cofactor">
    <cofactor evidence="1">
        <name>FAD</name>
        <dbReference type="ChEBI" id="CHEBI:57692"/>
    </cofactor>
</comment>
<comment type="caution">
    <text evidence="9">The sequence shown here is derived from an EMBL/GenBank/DDBJ whole genome shotgun (WGS) entry which is preliminary data.</text>
</comment>
<keyword evidence="5" id="KW-0274">FAD</keyword>
<feature type="domain" description="FAD-binding PCMH-type" evidence="8">
    <location>
        <begin position="160"/>
        <end position="284"/>
    </location>
</feature>
<name>A0A426ZU67_ENSVE</name>
<dbReference type="PROSITE" id="PS51387">
    <property type="entry name" value="FAD_PCMH"/>
    <property type="match status" value="1"/>
</dbReference>
<dbReference type="InterPro" id="IPR036318">
    <property type="entry name" value="FAD-bd_PCMH-like_sf"/>
</dbReference>
<protein>
    <recommendedName>
        <fullName evidence="8">FAD-binding PCMH-type domain-containing protein</fullName>
    </recommendedName>
</protein>
<dbReference type="Pfam" id="PF01565">
    <property type="entry name" value="FAD_binding_4"/>
    <property type="match status" value="1"/>
</dbReference>
<dbReference type="GO" id="GO:0071949">
    <property type="term" value="F:FAD binding"/>
    <property type="evidence" value="ECO:0007669"/>
    <property type="project" value="InterPro"/>
</dbReference>
<gene>
    <name evidence="9" type="ORF">B296_00032042</name>
</gene>
<dbReference type="Gene3D" id="3.30.43.10">
    <property type="entry name" value="Uridine Diphospho-n-acetylenolpyruvylglucosamine Reductase, domain 2"/>
    <property type="match status" value="1"/>
</dbReference>
<dbReference type="EMBL" id="AMZH03005031">
    <property type="protein sequence ID" value="RRT67484.1"/>
    <property type="molecule type" value="Genomic_DNA"/>
</dbReference>
<evidence type="ECO:0000256" key="4">
    <source>
        <dbReference type="ARBA" id="ARBA00022729"/>
    </source>
</evidence>
<dbReference type="Gene3D" id="3.30.465.10">
    <property type="match status" value="1"/>
</dbReference>
<evidence type="ECO:0000256" key="6">
    <source>
        <dbReference type="ARBA" id="ARBA00023157"/>
    </source>
</evidence>
<evidence type="ECO:0000256" key="2">
    <source>
        <dbReference type="ARBA" id="ARBA00005466"/>
    </source>
</evidence>
<dbReference type="SUPFAM" id="SSF56176">
    <property type="entry name" value="FAD-binding/transporter-associated domain-like"/>
    <property type="match status" value="1"/>
</dbReference>
<dbReference type="InterPro" id="IPR016167">
    <property type="entry name" value="FAD-bd_PCMH_sub1"/>
</dbReference>
<keyword evidence="3" id="KW-0285">Flavoprotein</keyword>
<evidence type="ECO:0000256" key="7">
    <source>
        <dbReference type="ARBA" id="ARBA00023180"/>
    </source>
</evidence>
<dbReference type="InterPro" id="IPR006094">
    <property type="entry name" value="Oxid_FAD_bind_N"/>
</dbReference>
<evidence type="ECO:0000256" key="1">
    <source>
        <dbReference type="ARBA" id="ARBA00001974"/>
    </source>
</evidence>
<evidence type="ECO:0000256" key="3">
    <source>
        <dbReference type="ARBA" id="ARBA00022630"/>
    </source>
</evidence>
<dbReference type="InterPro" id="IPR016166">
    <property type="entry name" value="FAD-bd_PCMH"/>
</dbReference>
<dbReference type="FunFam" id="3.30.43.10:FF:000004">
    <property type="entry name" value="Berberine bridge enzyme-like 15"/>
    <property type="match status" value="1"/>
</dbReference>
<organism evidence="9 10">
    <name type="scientific">Ensete ventricosum</name>
    <name type="common">Abyssinian banana</name>
    <name type="synonym">Musa ensete</name>
    <dbReference type="NCBI Taxonomy" id="4639"/>
    <lineage>
        <taxon>Eukaryota</taxon>
        <taxon>Viridiplantae</taxon>
        <taxon>Streptophyta</taxon>
        <taxon>Embryophyta</taxon>
        <taxon>Tracheophyta</taxon>
        <taxon>Spermatophyta</taxon>
        <taxon>Magnoliopsida</taxon>
        <taxon>Liliopsida</taxon>
        <taxon>Zingiberales</taxon>
        <taxon>Musaceae</taxon>
        <taxon>Ensete</taxon>
    </lineage>
</organism>
<evidence type="ECO:0000313" key="10">
    <source>
        <dbReference type="Proteomes" id="UP000287651"/>
    </source>
</evidence>
<accession>A0A426ZU67</accession>
<evidence type="ECO:0000313" key="9">
    <source>
        <dbReference type="EMBL" id="RRT67484.1"/>
    </source>
</evidence>
<dbReference type="Proteomes" id="UP000287651">
    <property type="component" value="Unassembled WGS sequence"/>
</dbReference>
<reference evidence="9 10" key="1">
    <citation type="journal article" date="2014" name="Agronomy (Basel)">
        <title>A Draft Genome Sequence for Ensete ventricosum, the Drought-Tolerant Tree Against Hunger.</title>
        <authorList>
            <person name="Harrison J."/>
            <person name="Moore K.A."/>
            <person name="Paszkiewicz K."/>
            <person name="Jones T."/>
            <person name="Grant M."/>
            <person name="Ambacheew D."/>
            <person name="Muzemil S."/>
            <person name="Studholme D.J."/>
        </authorList>
    </citation>
    <scope>NUCLEOTIDE SEQUENCE [LARGE SCALE GENOMIC DNA]</scope>
</reference>
<comment type="similarity">
    <text evidence="2">Belongs to the oxygen-dependent FAD-linked oxidoreductase family.</text>
</comment>
<keyword evidence="4" id="KW-0732">Signal</keyword>
<keyword evidence="6" id="KW-1015">Disulfide bond</keyword>
<evidence type="ECO:0000259" key="8">
    <source>
        <dbReference type="PROSITE" id="PS51387"/>
    </source>
</evidence>
<evidence type="ECO:0000256" key="5">
    <source>
        <dbReference type="ARBA" id="ARBA00022827"/>
    </source>
</evidence>
<dbReference type="InterPro" id="IPR016169">
    <property type="entry name" value="FAD-bd_PCMH_sub2"/>
</dbReference>
<dbReference type="AlphaFoldDB" id="A0A426ZU67"/>
<proteinExistence type="inferred from homology"/>
<feature type="non-terminal residue" evidence="9">
    <location>
        <position position="284"/>
    </location>
</feature>
<keyword evidence="7" id="KW-0325">Glycoprotein</keyword>
<dbReference type="PANTHER" id="PTHR32448">
    <property type="entry name" value="OS08G0158400 PROTEIN"/>
    <property type="match status" value="1"/>
</dbReference>